<name>A0ABU2B4J0_9CORY</name>
<comment type="caution">
    <text evidence="2">The sequence shown here is derived from an EMBL/GenBank/DDBJ whole genome shotgun (WGS) entry which is preliminary data.</text>
</comment>
<reference evidence="2 3" key="1">
    <citation type="submission" date="2023-07" db="EMBL/GenBank/DDBJ databases">
        <title>Sequencing the genomes of 1000 actinobacteria strains.</title>
        <authorList>
            <person name="Klenk H.-P."/>
        </authorList>
    </citation>
    <scope>NUCLEOTIDE SEQUENCE [LARGE SCALE GENOMIC DNA]</scope>
    <source>
        <strain evidence="2 3">DSM 44508</strain>
    </source>
</reference>
<evidence type="ECO:0000256" key="1">
    <source>
        <dbReference type="SAM" id="SignalP"/>
    </source>
</evidence>
<dbReference type="EMBL" id="JAVDYF010000001">
    <property type="protein sequence ID" value="MDR7353528.1"/>
    <property type="molecule type" value="Genomic_DNA"/>
</dbReference>
<keyword evidence="3" id="KW-1185">Reference proteome</keyword>
<dbReference type="GO" id="GO:0016787">
    <property type="term" value="F:hydrolase activity"/>
    <property type="evidence" value="ECO:0007669"/>
    <property type="project" value="UniProtKB-KW"/>
</dbReference>
<dbReference type="Proteomes" id="UP001183619">
    <property type="component" value="Unassembled WGS sequence"/>
</dbReference>
<keyword evidence="1" id="KW-0732">Signal</keyword>
<evidence type="ECO:0000313" key="2">
    <source>
        <dbReference type="EMBL" id="MDR7353528.1"/>
    </source>
</evidence>
<dbReference type="PANTHER" id="PTHR48098">
    <property type="entry name" value="ENTEROCHELIN ESTERASE-RELATED"/>
    <property type="match status" value="1"/>
</dbReference>
<dbReference type="SUPFAM" id="SSF53474">
    <property type="entry name" value="alpha/beta-Hydrolases"/>
    <property type="match status" value="1"/>
</dbReference>
<sequence length="409" mass="45587">MENPRAMFDHLSFTFVHPHPRRKPRGWVPVCAMLLCLCISPAISPQPALAAPVLSPVDPVHETGSQVLEAWSHKPELHHDIAQLSPLIPNDAPWLRHTVFNLYGTPTRYPVESLRHYSAPVLLEHTPDPMFPVERLKIASPAMGRAVEVQVRPAPNRNFQAPTLVLLDGATAPSQSGWLREGQVLDTMKNEQVTLIMPTEGTGSNYADWAQDDPYLGRMKWETFLTQELPAVIENPASGFNTDGRRYIGGLSMGGSAAVRIANRHPDKYRGVFSLSGCYSTTEDTSRNFLNFVTRSVGGDPMLTWDESGRARHDTVANPQGLKKMPVYIFTADGNVVEADRVKHRTNLKQLAGATILEKVVHACTVEFDQSLRSHGIDHAKVVYQDGGIHDWMYYKQQLPLAWAHIRQG</sequence>
<dbReference type="InterPro" id="IPR000801">
    <property type="entry name" value="Esterase-like"/>
</dbReference>
<feature type="chain" id="PRO_5046864949" evidence="1">
    <location>
        <begin position="51"/>
        <end position="409"/>
    </location>
</feature>
<dbReference type="InterPro" id="IPR029058">
    <property type="entry name" value="AB_hydrolase_fold"/>
</dbReference>
<evidence type="ECO:0000313" key="3">
    <source>
        <dbReference type="Proteomes" id="UP001183619"/>
    </source>
</evidence>
<dbReference type="PANTHER" id="PTHR48098:SF1">
    <property type="entry name" value="DIACYLGLYCEROL ACYLTRANSFERASE_MYCOLYLTRANSFERASE AG85A"/>
    <property type="match status" value="1"/>
</dbReference>
<dbReference type="Pfam" id="PF00756">
    <property type="entry name" value="Esterase"/>
    <property type="match status" value="1"/>
</dbReference>
<organism evidence="2 3">
    <name type="scientific">Corynebacterium felinum</name>
    <dbReference type="NCBI Taxonomy" id="131318"/>
    <lineage>
        <taxon>Bacteria</taxon>
        <taxon>Bacillati</taxon>
        <taxon>Actinomycetota</taxon>
        <taxon>Actinomycetes</taxon>
        <taxon>Mycobacteriales</taxon>
        <taxon>Corynebacteriaceae</taxon>
        <taxon>Corynebacterium</taxon>
    </lineage>
</organism>
<accession>A0ABU2B4J0</accession>
<gene>
    <name evidence="2" type="ORF">J2S37_000066</name>
</gene>
<dbReference type="RefSeq" id="WP_277105350.1">
    <property type="nucleotide sequence ID" value="NZ_BAAAJS010000073.1"/>
</dbReference>
<protein>
    <submittedName>
        <fullName evidence="2">S-formylglutathione hydrolase FrmB</fullName>
    </submittedName>
</protein>
<dbReference type="Gene3D" id="3.40.50.1820">
    <property type="entry name" value="alpha/beta hydrolase"/>
    <property type="match status" value="1"/>
</dbReference>
<proteinExistence type="predicted"/>
<dbReference type="InterPro" id="IPR050583">
    <property type="entry name" value="Mycobacterial_A85_antigen"/>
</dbReference>
<feature type="signal peptide" evidence="1">
    <location>
        <begin position="1"/>
        <end position="50"/>
    </location>
</feature>
<keyword evidence="2" id="KW-0378">Hydrolase</keyword>